<reference evidence="2 3" key="1">
    <citation type="submission" date="2024-07" db="EMBL/GenBank/DDBJ databases">
        <title>Section-level genome sequencing and comparative genomics of Aspergillus sections Usti and Cavernicolus.</title>
        <authorList>
            <consortium name="Lawrence Berkeley National Laboratory"/>
            <person name="Nybo J.L."/>
            <person name="Vesth T.C."/>
            <person name="Theobald S."/>
            <person name="Frisvad J.C."/>
            <person name="Larsen T.O."/>
            <person name="Kjaerboelling I."/>
            <person name="Rothschild-Mancinelli K."/>
            <person name="Lyhne E.K."/>
            <person name="Kogle M.E."/>
            <person name="Barry K."/>
            <person name="Clum A."/>
            <person name="Na H."/>
            <person name="Ledsgaard L."/>
            <person name="Lin J."/>
            <person name="Lipzen A."/>
            <person name="Kuo A."/>
            <person name="Riley R."/>
            <person name="Mondo S."/>
            <person name="LaButti K."/>
            <person name="Haridas S."/>
            <person name="Pangalinan J."/>
            <person name="Salamov A.A."/>
            <person name="Simmons B.A."/>
            <person name="Magnuson J.K."/>
            <person name="Chen J."/>
            <person name="Drula E."/>
            <person name="Henrissat B."/>
            <person name="Wiebenga A."/>
            <person name="Lubbers R.J."/>
            <person name="Gomes A.C."/>
            <person name="Macurrencykelacurrency M.R."/>
            <person name="Stajich J."/>
            <person name="Grigoriev I.V."/>
            <person name="Mortensen U.H."/>
            <person name="De vries R.P."/>
            <person name="Baker S.E."/>
            <person name="Andersen M.R."/>
        </authorList>
    </citation>
    <scope>NUCLEOTIDE SEQUENCE [LARGE SCALE GENOMIC DNA]</scope>
    <source>
        <strain evidence="2 3">CBS 756.74</strain>
    </source>
</reference>
<gene>
    <name evidence="2" type="ORF">BJX68DRAFT_279140</name>
</gene>
<protein>
    <submittedName>
        <fullName evidence="2">Uncharacterized protein</fullName>
    </submittedName>
</protein>
<accession>A0ABR4JJK7</accession>
<sequence length="632" mass="70163">MATTSNPTIACAENIAISYLLRSTPAPPSRNRADCLPGFQRRSSLPFDTERKLVGALAFIAHSKDDVEHIPAICLDEDAESGCLKVIFAVNKASHDDGEEAIYRIQQGLERIFAILATVSGDQILTAVVSMCSSRILSRLRLAFPSGKTMKRPLKGTLREALLAVKIARQKLNNGILFEAAGSFTLRAKEVEKLLDSWSQYQVDRRLVEVVEGIHRLQQIEGLADLIRTIPNKDMGPDARKSLLNIISKVSRYWEAARFLYRLAKKSPLARAMTTVPVRLPKEAFSIPTISGYAPDLRSKITEATPRGSQQKLLKEICTILKISQQDAVNKYSCQVIRTLSTAKIHAEIQLIAHCELENPGIPPRVICSSKDACFLCNLCLQVYQKTYTPRSHGRLYPGWRLPSVPQLAELEQRFSQVLGHHFMETCAALLSTRRRAIYPDPNESTLFTLPLSRTTTRVSILSEATSHANPLPRSSNVSIDGGKSKPRTKNTTLAEKRDTPSDSPTSTHYYCTKSKEVEPEYCTLPQRSKKYGSLSPGESSRVYRAGSFSSLQIQIEHATGLNDLTYYLEWVGAEEAVEVQAKRSSPQLIDTEHLEGIMTLSEQNSLYLMAKDTVLKVSWASGAKVAASNRS</sequence>
<dbReference type="Proteomes" id="UP001610444">
    <property type="component" value="Unassembled WGS sequence"/>
</dbReference>
<feature type="compositionally biased region" description="Polar residues" evidence="1">
    <location>
        <begin position="464"/>
        <end position="479"/>
    </location>
</feature>
<evidence type="ECO:0000313" key="2">
    <source>
        <dbReference type="EMBL" id="KAL2840011.1"/>
    </source>
</evidence>
<evidence type="ECO:0000256" key="1">
    <source>
        <dbReference type="SAM" id="MobiDB-lite"/>
    </source>
</evidence>
<dbReference type="Pfam" id="PF14441">
    <property type="entry name" value="OTT_1508_deam"/>
    <property type="match status" value="1"/>
</dbReference>
<dbReference type="RefSeq" id="XP_070893820.1">
    <property type="nucleotide sequence ID" value="XM_071048672.1"/>
</dbReference>
<dbReference type="InterPro" id="IPR027796">
    <property type="entry name" value="OTT_1508_deam-like"/>
</dbReference>
<dbReference type="EMBL" id="JBFXLR010000069">
    <property type="protein sequence ID" value="KAL2840011.1"/>
    <property type="molecule type" value="Genomic_DNA"/>
</dbReference>
<name>A0ABR4JJK7_9EURO</name>
<proteinExistence type="predicted"/>
<keyword evidence="3" id="KW-1185">Reference proteome</keyword>
<evidence type="ECO:0000313" key="3">
    <source>
        <dbReference type="Proteomes" id="UP001610444"/>
    </source>
</evidence>
<feature type="region of interest" description="Disordered" evidence="1">
    <location>
        <begin position="464"/>
        <end position="510"/>
    </location>
</feature>
<comment type="caution">
    <text evidence="2">The sequence shown here is derived from an EMBL/GenBank/DDBJ whole genome shotgun (WGS) entry which is preliminary data.</text>
</comment>
<dbReference type="GeneID" id="98163836"/>
<organism evidence="2 3">
    <name type="scientific">Aspergillus pseudodeflectus</name>
    <dbReference type="NCBI Taxonomy" id="176178"/>
    <lineage>
        <taxon>Eukaryota</taxon>
        <taxon>Fungi</taxon>
        <taxon>Dikarya</taxon>
        <taxon>Ascomycota</taxon>
        <taxon>Pezizomycotina</taxon>
        <taxon>Eurotiomycetes</taxon>
        <taxon>Eurotiomycetidae</taxon>
        <taxon>Eurotiales</taxon>
        <taxon>Aspergillaceae</taxon>
        <taxon>Aspergillus</taxon>
        <taxon>Aspergillus subgen. Nidulantes</taxon>
    </lineage>
</organism>